<feature type="transmembrane region" description="Helical" evidence="5">
    <location>
        <begin position="356"/>
        <end position="376"/>
    </location>
</feature>
<feature type="transmembrane region" description="Helical" evidence="5">
    <location>
        <begin position="331"/>
        <end position="350"/>
    </location>
</feature>
<dbReference type="Proteomes" id="UP000831189">
    <property type="component" value="Chromosome"/>
</dbReference>
<dbReference type="PANTHER" id="PTHR23514">
    <property type="entry name" value="BYPASS OF STOP CODON PROTEIN 6"/>
    <property type="match status" value="1"/>
</dbReference>
<feature type="transmembrane region" description="Helical" evidence="5">
    <location>
        <begin position="274"/>
        <end position="291"/>
    </location>
</feature>
<feature type="transmembrane region" description="Helical" evidence="5">
    <location>
        <begin position="49"/>
        <end position="68"/>
    </location>
</feature>
<evidence type="ECO:0000313" key="7">
    <source>
        <dbReference type="Proteomes" id="UP000831189"/>
    </source>
</evidence>
<reference evidence="6 7" key="1">
    <citation type="submission" date="2022-04" db="EMBL/GenBank/DDBJ databases">
        <title>Pseudomonas knackmussii B09-2.</title>
        <authorList>
            <person name="Deng Y."/>
        </authorList>
    </citation>
    <scope>NUCLEOTIDE SEQUENCE [LARGE SCALE GENOMIC DNA]</scope>
    <source>
        <strain evidence="6 7">B09-2</strain>
    </source>
</reference>
<protein>
    <submittedName>
        <fullName evidence="6">MFS transporter</fullName>
    </submittedName>
</protein>
<name>A0ABY4KVA8_9PSED</name>
<keyword evidence="4 5" id="KW-0472">Membrane</keyword>
<dbReference type="Pfam" id="PF07690">
    <property type="entry name" value="MFS_1"/>
    <property type="match status" value="1"/>
</dbReference>
<evidence type="ECO:0000256" key="3">
    <source>
        <dbReference type="ARBA" id="ARBA00022989"/>
    </source>
</evidence>
<feature type="transmembrane region" description="Helical" evidence="5">
    <location>
        <begin position="202"/>
        <end position="221"/>
    </location>
</feature>
<comment type="subcellular location">
    <subcellularLocation>
        <location evidence="1">Membrane</location>
        <topology evidence="1">Multi-pass membrane protein</topology>
    </subcellularLocation>
</comment>
<dbReference type="Gene3D" id="1.20.1250.20">
    <property type="entry name" value="MFS general substrate transporter like domains"/>
    <property type="match status" value="2"/>
</dbReference>
<evidence type="ECO:0000256" key="4">
    <source>
        <dbReference type="ARBA" id="ARBA00023136"/>
    </source>
</evidence>
<feature type="transmembrane region" description="Helical" evidence="5">
    <location>
        <begin position="104"/>
        <end position="125"/>
    </location>
</feature>
<dbReference type="InterPro" id="IPR036259">
    <property type="entry name" value="MFS_trans_sf"/>
</dbReference>
<feature type="transmembrane region" description="Helical" evidence="5">
    <location>
        <begin position="21"/>
        <end position="37"/>
    </location>
</feature>
<dbReference type="CDD" id="cd17393">
    <property type="entry name" value="MFS_MosC_like"/>
    <property type="match status" value="1"/>
</dbReference>
<feature type="transmembrane region" description="Helical" evidence="5">
    <location>
        <begin position="146"/>
        <end position="166"/>
    </location>
</feature>
<gene>
    <name evidence="6" type="ORF">M0M42_09645</name>
</gene>
<keyword evidence="7" id="KW-1185">Reference proteome</keyword>
<feature type="transmembrane region" description="Helical" evidence="5">
    <location>
        <begin position="297"/>
        <end position="319"/>
    </location>
</feature>
<accession>A0ABY4KVA8</accession>
<evidence type="ECO:0000256" key="1">
    <source>
        <dbReference type="ARBA" id="ARBA00004141"/>
    </source>
</evidence>
<dbReference type="InterPro" id="IPR011701">
    <property type="entry name" value="MFS"/>
</dbReference>
<dbReference type="PANTHER" id="PTHR23514:SF13">
    <property type="entry name" value="INNER MEMBRANE PROTEIN YBJJ"/>
    <property type="match status" value="1"/>
</dbReference>
<evidence type="ECO:0000256" key="5">
    <source>
        <dbReference type="SAM" id="Phobius"/>
    </source>
</evidence>
<dbReference type="SUPFAM" id="SSF103473">
    <property type="entry name" value="MFS general substrate transporter"/>
    <property type="match status" value="1"/>
</dbReference>
<organism evidence="6 7">
    <name type="scientific">Pseudomonas knackmussii</name>
    <dbReference type="NCBI Taxonomy" id="65741"/>
    <lineage>
        <taxon>Bacteria</taxon>
        <taxon>Pseudomonadati</taxon>
        <taxon>Pseudomonadota</taxon>
        <taxon>Gammaproteobacteria</taxon>
        <taxon>Pseudomonadales</taxon>
        <taxon>Pseudomonadaceae</taxon>
        <taxon>Pseudomonas</taxon>
    </lineage>
</organism>
<dbReference type="EMBL" id="CP096208">
    <property type="protein sequence ID" value="UPQ84619.1"/>
    <property type="molecule type" value="Genomic_DNA"/>
</dbReference>
<keyword evidence="3 5" id="KW-1133">Transmembrane helix</keyword>
<proteinExistence type="predicted"/>
<keyword evidence="2 5" id="KW-0812">Transmembrane</keyword>
<evidence type="ECO:0000313" key="6">
    <source>
        <dbReference type="EMBL" id="UPQ84619.1"/>
    </source>
</evidence>
<feature type="transmembrane region" description="Helical" evidence="5">
    <location>
        <begin position="172"/>
        <end position="190"/>
    </location>
</feature>
<feature type="transmembrane region" description="Helical" evidence="5">
    <location>
        <begin position="80"/>
        <end position="98"/>
    </location>
</feature>
<evidence type="ECO:0000256" key="2">
    <source>
        <dbReference type="ARBA" id="ARBA00022692"/>
    </source>
</evidence>
<dbReference type="InterPro" id="IPR051788">
    <property type="entry name" value="MFS_Transporter"/>
</dbReference>
<feature type="transmembrane region" description="Helical" evidence="5">
    <location>
        <begin position="241"/>
        <end position="262"/>
    </location>
</feature>
<sequence>MPAATLTVTAASPLARRATRVGFFMAGFGLSVWAPLVPYVRERIEMSDALFGSLLLCIGIGSLTWMPLSGLLVTRCGIRPVVLSSAVLLLFALLGMALTESIWILALALFCFGGSLGVIDVVLNIQGVLIERDTGKRHMSNFHGMFSLGSICGALALTLALTLGLAPATGTLLMIALIALAIFAVAPGFLRDRAPTGGVAFIRPTGMVLLVGALCFVVYLAEGAVLDWSALYLTEQKALETAKGGLGYASFALMVTVGRFAGSPVVNSLGTARIIGFGGLLAGIGVGLTIVTEHWALALLGYGLCGLGCANVSPVLISSLSRQQIMPVHQAITAATTIGFAGVLAGPALIGVIAHFGSLTIAFGMLAVLLLSLALGSRHFRDD</sequence>